<evidence type="ECO:0000313" key="8">
    <source>
        <dbReference type="Proteomes" id="UP001549366"/>
    </source>
</evidence>
<dbReference type="Pfam" id="PF13748">
    <property type="entry name" value="ABC_membrane_3"/>
    <property type="match status" value="1"/>
</dbReference>
<dbReference type="RefSeq" id="WP_354007571.1">
    <property type="nucleotide sequence ID" value="NZ_JBEWTA010000001.1"/>
</dbReference>
<keyword evidence="3 5" id="KW-1133">Transmembrane helix</keyword>
<comment type="subcellular location">
    <subcellularLocation>
        <location evidence="1">Cell membrane</location>
        <topology evidence="1">Multi-pass membrane protein</topology>
    </subcellularLocation>
</comment>
<evidence type="ECO:0000256" key="3">
    <source>
        <dbReference type="ARBA" id="ARBA00022989"/>
    </source>
</evidence>
<dbReference type="PROSITE" id="PS50929">
    <property type="entry name" value="ABC_TM1F"/>
    <property type="match status" value="1"/>
</dbReference>
<dbReference type="InterPro" id="IPR011527">
    <property type="entry name" value="ABC1_TM_dom"/>
</dbReference>
<evidence type="ECO:0000256" key="2">
    <source>
        <dbReference type="ARBA" id="ARBA00022692"/>
    </source>
</evidence>
<keyword evidence="4 5" id="KW-0472">Membrane</keyword>
<proteinExistence type="predicted"/>
<accession>A0ABV2SI20</accession>
<organism evidence="7 8">
    <name type="scientific">Endozoicomonas lisbonensis</name>
    <dbReference type="NCBI Taxonomy" id="3120522"/>
    <lineage>
        <taxon>Bacteria</taxon>
        <taxon>Pseudomonadati</taxon>
        <taxon>Pseudomonadota</taxon>
        <taxon>Gammaproteobacteria</taxon>
        <taxon>Oceanospirillales</taxon>
        <taxon>Endozoicomonadaceae</taxon>
        <taxon>Endozoicomonas</taxon>
    </lineage>
</organism>
<feature type="transmembrane region" description="Helical" evidence="5">
    <location>
        <begin position="246"/>
        <end position="266"/>
    </location>
</feature>
<keyword evidence="2 5" id="KW-0812">Transmembrane</keyword>
<evidence type="ECO:0000256" key="4">
    <source>
        <dbReference type="ARBA" id="ARBA00023136"/>
    </source>
</evidence>
<name>A0ABV2SI20_9GAMM</name>
<feature type="domain" description="ABC transmembrane type-1" evidence="6">
    <location>
        <begin position="59"/>
        <end position="304"/>
    </location>
</feature>
<sequence length="333" mass="37518">MDTNQDEILDSVVLLYFHQDDQRLNLWEQGIESMELNGRLGLKTLFRHYTLKVITTWGLVLLENVQLALIPLLIGLAIDGLLSGDVRELGILAGVMVVLTVTSVIRRRYDTRTYGTIRVTLSKTLQQRYAQLPVSARSARMDMARELVDFLEDDAPELLTSVVQIIVVFIVLLTFHVYLGLAALVTLAAVMLCYALFHGCFYRYNAAMNEQLEKQVNVLEAGQHASVLKHFSRLRKWEIKLSDAEATVYGLIFLLQILFIVFNLWLSSGIADISAGKIFSIVHYSWEFIGAVLVIPTSLQGFARLHEITERINPEPTSTDTDACITGDEVLRT</sequence>
<feature type="transmembrane region" description="Helical" evidence="5">
    <location>
        <begin position="184"/>
        <end position="204"/>
    </location>
</feature>
<dbReference type="Gene3D" id="1.20.1560.10">
    <property type="entry name" value="ABC transporter type 1, transmembrane domain"/>
    <property type="match status" value="1"/>
</dbReference>
<protein>
    <submittedName>
        <fullName evidence="7">ABC-type bacteriocin/lantibiotic exporter with double-glycine peptidase domain</fullName>
    </submittedName>
</protein>
<feature type="transmembrane region" description="Helical" evidence="5">
    <location>
        <begin position="89"/>
        <end position="105"/>
    </location>
</feature>
<dbReference type="SUPFAM" id="SSF90123">
    <property type="entry name" value="ABC transporter transmembrane region"/>
    <property type="match status" value="1"/>
</dbReference>
<comment type="caution">
    <text evidence="7">The sequence shown here is derived from an EMBL/GenBank/DDBJ whole genome shotgun (WGS) entry which is preliminary data.</text>
</comment>
<dbReference type="EMBL" id="JBEWTB010000002">
    <property type="protein sequence ID" value="MET4757413.1"/>
    <property type="molecule type" value="Genomic_DNA"/>
</dbReference>
<dbReference type="Proteomes" id="UP001549366">
    <property type="component" value="Unassembled WGS sequence"/>
</dbReference>
<feature type="transmembrane region" description="Helical" evidence="5">
    <location>
        <begin position="53"/>
        <end position="77"/>
    </location>
</feature>
<evidence type="ECO:0000313" key="7">
    <source>
        <dbReference type="EMBL" id="MET4757413.1"/>
    </source>
</evidence>
<reference evidence="7 8" key="1">
    <citation type="submission" date="2024-06" db="EMBL/GenBank/DDBJ databases">
        <title>Genomic Encyclopedia of Type Strains, Phase V (KMG-V): Genome sequencing to study the core and pangenomes of soil and plant-associated prokaryotes.</title>
        <authorList>
            <person name="Whitman W."/>
        </authorList>
    </citation>
    <scope>NUCLEOTIDE SEQUENCE [LARGE SCALE GENOMIC DNA]</scope>
    <source>
        <strain evidence="7 8">NE40</strain>
    </source>
</reference>
<feature type="transmembrane region" description="Helical" evidence="5">
    <location>
        <begin position="278"/>
        <end position="299"/>
    </location>
</feature>
<keyword evidence="8" id="KW-1185">Reference proteome</keyword>
<evidence type="ECO:0000256" key="1">
    <source>
        <dbReference type="ARBA" id="ARBA00004651"/>
    </source>
</evidence>
<gene>
    <name evidence="7" type="ORF">V5J35_002605</name>
</gene>
<evidence type="ECO:0000256" key="5">
    <source>
        <dbReference type="SAM" id="Phobius"/>
    </source>
</evidence>
<feature type="transmembrane region" description="Helical" evidence="5">
    <location>
        <begin position="158"/>
        <end position="178"/>
    </location>
</feature>
<dbReference type="InterPro" id="IPR036640">
    <property type="entry name" value="ABC1_TM_sf"/>
</dbReference>
<evidence type="ECO:0000259" key="6">
    <source>
        <dbReference type="PROSITE" id="PS50929"/>
    </source>
</evidence>